<evidence type="ECO:0000313" key="1">
    <source>
        <dbReference type="EMBL" id="CAG8678747.1"/>
    </source>
</evidence>
<accession>A0A9N9ENG9</accession>
<gene>
    <name evidence="1" type="ORF">POCULU_LOCUS11374</name>
</gene>
<reference evidence="1" key="1">
    <citation type="submission" date="2021-06" db="EMBL/GenBank/DDBJ databases">
        <authorList>
            <person name="Kallberg Y."/>
            <person name="Tangrot J."/>
            <person name="Rosling A."/>
        </authorList>
    </citation>
    <scope>NUCLEOTIDE SEQUENCE</scope>
    <source>
        <strain evidence="1">IA702</strain>
    </source>
</reference>
<sequence>KIRCDGIEYHLEWENKKIDIPTRLLCKIITNAKIGANWREMNPIRALEPETENTRHNWSSFWKEMNRTKESIVHQESLVQEELQRSSA</sequence>
<dbReference type="EMBL" id="CAJVPJ010008009">
    <property type="protein sequence ID" value="CAG8678747.1"/>
    <property type="molecule type" value="Genomic_DNA"/>
</dbReference>
<organism evidence="1 2">
    <name type="scientific">Paraglomus occultum</name>
    <dbReference type="NCBI Taxonomy" id="144539"/>
    <lineage>
        <taxon>Eukaryota</taxon>
        <taxon>Fungi</taxon>
        <taxon>Fungi incertae sedis</taxon>
        <taxon>Mucoromycota</taxon>
        <taxon>Glomeromycotina</taxon>
        <taxon>Glomeromycetes</taxon>
        <taxon>Paraglomerales</taxon>
        <taxon>Paraglomeraceae</taxon>
        <taxon>Paraglomus</taxon>
    </lineage>
</organism>
<name>A0A9N9ENG9_9GLOM</name>
<proteinExistence type="predicted"/>
<dbReference type="AlphaFoldDB" id="A0A9N9ENG9"/>
<feature type="non-terminal residue" evidence="1">
    <location>
        <position position="1"/>
    </location>
</feature>
<evidence type="ECO:0000313" key="2">
    <source>
        <dbReference type="Proteomes" id="UP000789572"/>
    </source>
</evidence>
<protein>
    <submittedName>
        <fullName evidence="1">4471_t:CDS:1</fullName>
    </submittedName>
</protein>
<dbReference type="Proteomes" id="UP000789572">
    <property type="component" value="Unassembled WGS sequence"/>
</dbReference>
<comment type="caution">
    <text evidence="1">The sequence shown here is derived from an EMBL/GenBank/DDBJ whole genome shotgun (WGS) entry which is preliminary data.</text>
</comment>
<keyword evidence="2" id="KW-1185">Reference proteome</keyword>